<evidence type="ECO:0000256" key="1">
    <source>
        <dbReference type="SAM" id="MobiDB-lite"/>
    </source>
</evidence>
<dbReference type="EMBL" id="BGZK01003092">
    <property type="protein sequence ID" value="GBP98231.1"/>
    <property type="molecule type" value="Genomic_DNA"/>
</dbReference>
<sequence length="156" mass="16991">MPEWKGRGSHLPHCERITRTRYGETKGAGPPLPARRPTRDRNVHDLKRQHAAKHHARDIERTHALIASAGLRTTIGAAETSATEGLTDLLVRRETPQVSGSAPTSGSCGSFSRSLNLLLLGGAHCRLLPLTSCGERTAGSRLKSTCTFRRTSNTKY</sequence>
<protein>
    <submittedName>
        <fullName evidence="2">Uncharacterized protein</fullName>
    </submittedName>
</protein>
<name>A0A4C2ABJ8_EUMVA</name>
<gene>
    <name evidence="2" type="ORF">EVAR_102381_1</name>
</gene>
<proteinExistence type="predicted"/>
<organism evidence="2 3">
    <name type="scientific">Eumeta variegata</name>
    <name type="common">Bagworm moth</name>
    <name type="synonym">Eumeta japonica</name>
    <dbReference type="NCBI Taxonomy" id="151549"/>
    <lineage>
        <taxon>Eukaryota</taxon>
        <taxon>Metazoa</taxon>
        <taxon>Ecdysozoa</taxon>
        <taxon>Arthropoda</taxon>
        <taxon>Hexapoda</taxon>
        <taxon>Insecta</taxon>
        <taxon>Pterygota</taxon>
        <taxon>Neoptera</taxon>
        <taxon>Endopterygota</taxon>
        <taxon>Lepidoptera</taxon>
        <taxon>Glossata</taxon>
        <taxon>Ditrysia</taxon>
        <taxon>Tineoidea</taxon>
        <taxon>Psychidae</taxon>
        <taxon>Oiketicinae</taxon>
        <taxon>Eumeta</taxon>
    </lineage>
</organism>
<feature type="compositionally biased region" description="Basic and acidic residues" evidence="1">
    <location>
        <begin position="1"/>
        <end position="24"/>
    </location>
</feature>
<reference evidence="2 3" key="1">
    <citation type="journal article" date="2019" name="Commun. Biol.">
        <title>The bagworm genome reveals a unique fibroin gene that provides high tensile strength.</title>
        <authorList>
            <person name="Kono N."/>
            <person name="Nakamura H."/>
            <person name="Ohtoshi R."/>
            <person name="Tomita M."/>
            <person name="Numata K."/>
            <person name="Arakawa K."/>
        </authorList>
    </citation>
    <scope>NUCLEOTIDE SEQUENCE [LARGE SCALE GENOMIC DNA]</scope>
</reference>
<accession>A0A4C2ABJ8</accession>
<comment type="caution">
    <text evidence="2">The sequence shown here is derived from an EMBL/GenBank/DDBJ whole genome shotgun (WGS) entry which is preliminary data.</text>
</comment>
<keyword evidence="3" id="KW-1185">Reference proteome</keyword>
<evidence type="ECO:0000313" key="2">
    <source>
        <dbReference type="EMBL" id="GBP98231.1"/>
    </source>
</evidence>
<dbReference type="Proteomes" id="UP000299102">
    <property type="component" value="Unassembled WGS sequence"/>
</dbReference>
<feature type="region of interest" description="Disordered" evidence="1">
    <location>
        <begin position="1"/>
        <end position="39"/>
    </location>
</feature>
<evidence type="ECO:0000313" key="3">
    <source>
        <dbReference type="Proteomes" id="UP000299102"/>
    </source>
</evidence>
<dbReference type="AlphaFoldDB" id="A0A4C2ABJ8"/>